<dbReference type="Gene3D" id="2.60.120.10">
    <property type="entry name" value="Jelly Rolls"/>
    <property type="match status" value="1"/>
</dbReference>
<name>A0A1Y5S4F4_9PROT</name>
<organism evidence="1 2">
    <name type="scientific">Oceanibacterium hippocampi</name>
    <dbReference type="NCBI Taxonomy" id="745714"/>
    <lineage>
        <taxon>Bacteria</taxon>
        <taxon>Pseudomonadati</taxon>
        <taxon>Pseudomonadota</taxon>
        <taxon>Alphaproteobacteria</taxon>
        <taxon>Sneathiellales</taxon>
        <taxon>Sneathiellaceae</taxon>
        <taxon>Oceanibacterium</taxon>
    </lineage>
</organism>
<accession>A0A1Y5S4F4</accession>
<dbReference type="Proteomes" id="UP000193200">
    <property type="component" value="Unassembled WGS sequence"/>
</dbReference>
<sequence>MERKAQRDAAIAETVGVIRRLLETEGVNRETLDAVKSELLVLAARRALFPKSDFPLPEDGSERGSRLYRLHEDPDRRYALYAQVATIGTRSPVHNHTTWAVIVGIEGQELNRFYERTADGAEQTGSGMVKAGAGVALLPDDLHSIHIDGDEGAFNFHMYGRAIEELREREYWSGKDNAWKIFPAHTDIRPA</sequence>
<evidence type="ECO:0000313" key="2">
    <source>
        <dbReference type="Proteomes" id="UP000193200"/>
    </source>
</evidence>
<dbReference type="AlphaFoldDB" id="A0A1Y5S4F4"/>
<dbReference type="RefSeq" id="WP_176244918.1">
    <property type="nucleotide sequence ID" value="NZ_FWFR01000001.1"/>
</dbReference>
<protein>
    <recommendedName>
        <fullName evidence="3">Cysteine dioxygenase type I</fullName>
    </recommendedName>
</protein>
<evidence type="ECO:0000313" key="1">
    <source>
        <dbReference type="EMBL" id="SLN29561.1"/>
    </source>
</evidence>
<dbReference type="EMBL" id="FWFR01000001">
    <property type="protein sequence ID" value="SLN29561.1"/>
    <property type="molecule type" value="Genomic_DNA"/>
</dbReference>
<dbReference type="InParanoid" id="A0A1Y5S4F4"/>
<keyword evidence="2" id="KW-1185">Reference proteome</keyword>
<dbReference type="SUPFAM" id="SSF51182">
    <property type="entry name" value="RmlC-like cupins"/>
    <property type="match status" value="1"/>
</dbReference>
<proteinExistence type="predicted"/>
<gene>
    <name evidence="1" type="ORF">OCH7691_01001</name>
</gene>
<evidence type="ECO:0008006" key="3">
    <source>
        <dbReference type="Google" id="ProtNLM"/>
    </source>
</evidence>
<dbReference type="InterPro" id="IPR014710">
    <property type="entry name" value="RmlC-like_jellyroll"/>
</dbReference>
<dbReference type="InterPro" id="IPR011051">
    <property type="entry name" value="RmlC_Cupin_sf"/>
</dbReference>
<reference evidence="1 2" key="1">
    <citation type="submission" date="2017-03" db="EMBL/GenBank/DDBJ databases">
        <authorList>
            <person name="Afonso C.L."/>
            <person name="Miller P.J."/>
            <person name="Scott M.A."/>
            <person name="Spackman E."/>
            <person name="Goraichik I."/>
            <person name="Dimitrov K.M."/>
            <person name="Suarez D.L."/>
            <person name="Swayne D.E."/>
        </authorList>
    </citation>
    <scope>NUCLEOTIDE SEQUENCE [LARGE SCALE GENOMIC DNA]</scope>
    <source>
        <strain evidence="1 2">CECT 7691</strain>
    </source>
</reference>